<keyword evidence="1" id="KW-0880">Kelch repeat</keyword>
<dbReference type="Pfam" id="PF01344">
    <property type="entry name" value="Kelch_1"/>
    <property type="match status" value="2"/>
</dbReference>
<reference evidence="4 5" key="1">
    <citation type="submission" date="2014-04" db="EMBL/GenBank/DDBJ databases">
        <title>Genome assembly of Hyalangium minutum DSM 14724.</title>
        <authorList>
            <person name="Sharma G."/>
            <person name="Subramanian S."/>
        </authorList>
    </citation>
    <scope>NUCLEOTIDE SEQUENCE [LARGE SCALE GENOMIC DNA]</scope>
    <source>
        <strain evidence="4 5">DSM 14724</strain>
    </source>
</reference>
<comment type="caution">
    <text evidence="4">The sequence shown here is derived from an EMBL/GenBank/DDBJ whole genome shotgun (WGS) entry which is preliminary data.</text>
</comment>
<dbReference type="OrthoDB" id="5498078at2"/>
<sequence>MKTLSRHLFWVLALALLASCSASSPAPGAAQFAVSLPQALSSSDVTRIRVTVSASDMEALSVELAKSNGAWGGLIGNLPAGANRSFLAQAFDSSGALLFQGQTSGVSIAPNQTTAVALTLQQVSAPPPYGNEAPIIDSLVASSTSVLTGGALSLTATVHDPNPGDTLTLNWTASGGSFSAPSALDTSWTAPASAGIQTLILTVTDSQGAAVSVSLAVNVSSASTGNAALNISFNLWPTVSRVSASLSRLDAGQSTTVSVLASDGDGDGLSYQWTSSCPGTWTDASFSTASFVPSSVPAGACNNCQLTVTVQDSRGGQTTGSLALCVASASMERFPPRISHLYQSATSTAPGQTVTFEVTALDPQASSLTFTWSATTGSLGTPVNGASSSHVTWTAPSCASGGMTPGITATVTNAFHLSATQNFRVEGVPACPSGWTSTQAMSLPRYHHTATLLPNGKVLVAGGVFVSAHAMAEVYDPASGTWSATGSMAQGRYIHTATLLPNGKVLVTGGSNGVASLATAEVYDPASGTWSATGPMASPRSEHTATLLPNGKVLIAGGYTNPGTHSSSSLVTAEVYDPASGTWSTAGAMATPRSVHTATLLPNGKVLVTGGSNSDFLATAEVYDPASGTWSTAGAMASPRRYHTAALLPNGKVLIAGGYSSPIFATAEVYDPVSGTWSMTGSMVTPRYLHTVTLLQSGKVLVAGGANGLNHREAEAYDPASGTWSAVPSMIHVRRSHAAALLQDGRVLISGGYNGGGFPDAELYSP</sequence>
<dbReference type="RefSeq" id="WP_044183043.1">
    <property type="nucleotide sequence ID" value="NZ_JMCB01000002.1"/>
</dbReference>
<dbReference type="InterPro" id="IPR037293">
    <property type="entry name" value="Gal_Oxidase_central_sf"/>
</dbReference>
<dbReference type="Pfam" id="PF17963">
    <property type="entry name" value="Big_9"/>
    <property type="match status" value="1"/>
</dbReference>
<dbReference type="Gene3D" id="2.130.10.80">
    <property type="entry name" value="Galactose oxidase/kelch, beta-propeller"/>
    <property type="match status" value="4"/>
</dbReference>
<keyword evidence="2" id="KW-0677">Repeat</keyword>
<dbReference type="PROSITE" id="PS51257">
    <property type="entry name" value="PROKAR_LIPOPROTEIN"/>
    <property type="match status" value="1"/>
</dbReference>
<dbReference type="PANTHER" id="PTHR46260:SF3">
    <property type="entry name" value="RING-TYPE DOMAIN-CONTAINING PROTEIN"/>
    <property type="match status" value="1"/>
</dbReference>
<proteinExistence type="predicted"/>
<feature type="signal peptide" evidence="3">
    <location>
        <begin position="1"/>
        <end position="26"/>
    </location>
</feature>
<dbReference type="SUPFAM" id="SSF101898">
    <property type="entry name" value="NHL repeat"/>
    <property type="match status" value="1"/>
</dbReference>
<evidence type="ECO:0000256" key="1">
    <source>
        <dbReference type="ARBA" id="ARBA00022441"/>
    </source>
</evidence>
<evidence type="ECO:0000256" key="3">
    <source>
        <dbReference type="SAM" id="SignalP"/>
    </source>
</evidence>
<dbReference type="InterPro" id="IPR015915">
    <property type="entry name" value="Kelch-typ_b-propeller"/>
</dbReference>
<dbReference type="InterPro" id="IPR035986">
    <property type="entry name" value="PKD_dom_sf"/>
</dbReference>
<evidence type="ECO:0000313" key="5">
    <source>
        <dbReference type="Proteomes" id="UP000028725"/>
    </source>
</evidence>
<dbReference type="SMART" id="SM00612">
    <property type="entry name" value="Kelch"/>
    <property type="match status" value="6"/>
</dbReference>
<dbReference type="SUPFAM" id="SSF117281">
    <property type="entry name" value="Kelch motif"/>
    <property type="match status" value="1"/>
</dbReference>
<protein>
    <submittedName>
        <fullName evidence="4">High-affinity leucine-specific transport system, periplasmic binding protein LivK</fullName>
    </submittedName>
</protein>
<dbReference type="InterPro" id="IPR013783">
    <property type="entry name" value="Ig-like_fold"/>
</dbReference>
<dbReference type="InterPro" id="IPR051746">
    <property type="entry name" value="Kelch_domain_containing_8"/>
</dbReference>
<dbReference type="STRING" id="394096.DB31_3405"/>
<dbReference type="PANTHER" id="PTHR46260">
    <property type="entry name" value="RING-TYPE DOMAIN-CONTAINING PROTEIN"/>
    <property type="match status" value="1"/>
</dbReference>
<keyword evidence="3" id="KW-0732">Signal</keyword>
<organism evidence="4 5">
    <name type="scientific">Hyalangium minutum</name>
    <dbReference type="NCBI Taxonomy" id="394096"/>
    <lineage>
        <taxon>Bacteria</taxon>
        <taxon>Pseudomonadati</taxon>
        <taxon>Myxococcota</taxon>
        <taxon>Myxococcia</taxon>
        <taxon>Myxococcales</taxon>
        <taxon>Cystobacterineae</taxon>
        <taxon>Archangiaceae</taxon>
        <taxon>Hyalangium</taxon>
    </lineage>
</organism>
<feature type="chain" id="PRO_5001799992" evidence="3">
    <location>
        <begin position="27"/>
        <end position="766"/>
    </location>
</feature>
<dbReference type="SUPFAM" id="SSF49299">
    <property type="entry name" value="PKD domain"/>
    <property type="match status" value="1"/>
</dbReference>
<dbReference type="Proteomes" id="UP000028725">
    <property type="component" value="Unassembled WGS sequence"/>
</dbReference>
<gene>
    <name evidence="4" type="ORF">DB31_3405</name>
</gene>
<name>A0A085WUB2_9BACT</name>
<accession>A0A085WUB2</accession>
<evidence type="ECO:0000256" key="2">
    <source>
        <dbReference type="ARBA" id="ARBA00022737"/>
    </source>
</evidence>
<dbReference type="EMBL" id="JMCB01000002">
    <property type="protein sequence ID" value="KFE71275.1"/>
    <property type="molecule type" value="Genomic_DNA"/>
</dbReference>
<dbReference type="AlphaFoldDB" id="A0A085WUB2"/>
<dbReference type="Pfam" id="PF24681">
    <property type="entry name" value="Kelch_KLHDC2_KLHL20_DRC7"/>
    <property type="match status" value="1"/>
</dbReference>
<dbReference type="InterPro" id="IPR006652">
    <property type="entry name" value="Kelch_1"/>
</dbReference>
<dbReference type="Gene3D" id="2.60.40.10">
    <property type="entry name" value="Immunoglobulins"/>
    <property type="match status" value="2"/>
</dbReference>
<keyword evidence="5" id="KW-1185">Reference proteome</keyword>
<dbReference type="PATRIC" id="fig|394096.3.peg.1056"/>
<evidence type="ECO:0000313" key="4">
    <source>
        <dbReference type="EMBL" id="KFE71275.1"/>
    </source>
</evidence>